<keyword evidence="3" id="KW-0028">Amino-acid biosynthesis</keyword>
<keyword evidence="4 7" id="KW-0378">Hydrolase</keyword>
<dbReference type="SUPFAM" id="SSF53167">
    <property type="entry name" value="Purine and uridine phosphorylases"/>
    <property type="match status" value="1"/>
</dbReference>
<dbReference type="GO" id="GO:0019509">
    <property type="term" value="P:L-methionine salvage from methylthioadenosine"/>
    <property type="evidence" value="ECO:0007669"/>
    <property type="project" value="UniProtKB-UniPathway"/>
</dbReference>
<evidence type="ECO:0000313" key="7">
    <source>
        <dbReference type="EMBL" id="AIY83043.1"/>
    </source>
</evidence>
<dbReference type="PANTHER" id="PTHR46832">
    <property type="entry name" value="5'-METHYLTHIOADENOSINE/S-ADENOSYLHOMOCYSTEINE NUCLEOSIDASE"/>
    <property type="match status" value="1"/>
</dbReference>
<reference evidence="7 8" key="1">
    <citation type="journal article" date="2015" name="Infect. Genet. Evol.">
        <title>Genomic sequences of six botulinum neurotoxin-producing strains representing three clostridial species illustrate the mobility and diversity of botulinum neurotoxin genes.</title>
        <authorList>
            <person name="Smith T.J."/>
            <person name="Hill K.K."/>
            <person name="Xie G."/>
            <person name="Foley B.T."/>
            <person name="Williamson C.H."/>
            <person name="Foster J.T."/>
            <person name="Johnson S.L."/>
            <person name="Chertkov O."/>
            <person name="Teshima H."/>
            <person name="Gibbons H.S."/>
            <person name="Johnsky L.A."/>
            <person name="Karavis M.A."/>
            <person name="Smith L.A."/>
        </authorList>
    </citation>
    <scope>NUCLEOTIDE SEQUENCE [LARGE SCALE GENOMIC DNA]</scope>
    <source>
        <strain evidence="7">Sullivan</strain>
    </source>
</reference>
<dbReference type="EC" id="3.2.2.9" evidence="2"/>
<dbReference type="NCBIfam" id="NF004079">
    <property type="entry name" value="PRK05584.1"/>
    <property type="match status" value="1"/>
</dbReference>
<keyword evidence="5" id="KW-0486">Methionine biosynthesis</keyword>
<dbReference type="EMBL" id="CP006905">
    <property type="protein sequence ID" value="AIY83043.1"/>
    <property type="molecule type" value="Genomic_DNA"/>
</dbReference>
<dbReference type="UniPathway" id="UPA00904">
    <property type="reaction ID" value="UER00871"/>
</dbReference>
<protein>
    <recommendedName>
        <fullName evidence="2">adenosylhomocysteine nucleosidase</fullName>
        <ecNumber evidence="2">3.2.2.9</ecNumber>
    </recommendedName>
</protein>
<dbReference type="InterPro" id="IPR010049">
    <property type="entry name" value="MTA_SAH_Nsdase"/>
</dbReference>
<dbReference type="PANTHER" id="PTHR46832:SF1">
    <property type="entry name" value="5'-METHYLTHIOADENOSINE_S-ADENOSYLHOMOCYSTEINE NUCLEOSIDASE"/>
    <property type="match status" value="1"/>
</dbReference>
<dbReference type="STRING" id="1561.NPD11_1545"/>
<dbReference type="GO" id="GO:0008782">
    <property type="term" value="F:adenosylhomocysteine nucleosidase activity"/>
    <property type="evidence" value="ECO:0007669"/>
    <property type="project" value="UniProtKB-EC"/>
</dbReference>
<dbReference type="GO" id="GO:0019284">
    <property type="term" value="P:L-methionine salvage from S-adenosylmethionine"/>
    <property type="evidence" value="ECO:0007669"/>
    <property type="project" value="TreeGrafter"/>
</dbReference>
<dbReference type="PROSITE" id="PS51257">
    <property type="entry name" value="PROKAR_LIPOPROTEIN"/>
    <property type="match status" value="1"/>
</dbReference>
<dbReference type="Gene3D" id="3.40.50.1580">
    <property type="entry name" value="Nucleoside phosphorylase domain"/>
    <property type="match status" value="1"/>
</dbReference>
<dbReference type="HOGENOM" id="CLU_031248_2_0_9"/>
<dbReference type="CDD" id="cd09008">
    <property type="entry name" value="MTAN"/>
    <property type="match status" value="1"/>
</dbReference>
<sequence length="263" mass="28203">MKKKSLLVMTLLLIVSLFIFLGCSKTNDTSKEKVLGVIGAMEEEVAILKGKMKIEDTLKEAGMEFYKGNLDGKEIVLVRSGVGKVNMAACTQILVDKFNVSAVINSGVAGTMDPELKQGDIVISTDAVQHDFDTTACGDPLGEISRLGITFFKADKGMIDTLEKASKNVNGVTVKEGRVASGDQFVAGGEVSKRIKKNFGNVGAVEMEGAAMAQVAYLNNIPFVIIRSISDKADGSADLSYEQFLPIASKNASSLLEEFIKLY</sequence>
<evidence type="ECO:0000313" key="8">
    <source>
        <dbReference type="Proteomes" id="UP000030635"/>
    </source>
</evidence>
<dbReference type="eggNOG" id="COG0775">
    <property type="taxonomic scope" value="Bacteria"/>
</dbReference>
<evidence type="ECO:0000256" key="5">
    <source>
        <dbReference type="ARBA" id="ARBA00023167"/>
    </source>
</evidence>
<dbReference type="Proteomes" id="UP000030635">
    <property type="component" value="Chromosome"/>
</dbReference>
<dbReference type="Pfam" id="PF01048">
    <property type="entry name" value="PNP_UDP_1"/>
    <property type="match status" value="1"/>
</dbReference>
<dbReference type="InterPro" id="IPR035994">
    <property type="entry name" value="Nucleoside_phosphorylase_sf"/>
</dbReference>
<dbReference type="GO" id="GO:0005829">
    <property type="term" value="C:cytosol"/>
    <property type="evidence" value="ECO:0007669"/>
    <property type="project" value="TreeGrafter"/>
</dbReference>
<keyword evidence="8" id="KW-1185">Reference proteome</keyword>
<gene>
    <name evidence="7" type="primary">mtnN</name>
    <name evidence="7" type="ORF">U729_1449</name>
</gene>
<dbReference type="KEGG" id="cbv:U729_1449"/>
<evidence type="ECO:0000256" key="4">
    <source>
        <dbReference type="ARBA" id="ARBA00022801"/>
    </source>
</evidence>
<dbReference type="GO" id="GO:0009164">
    <property type="term" value="P:nucleoside catabolic process"/>
    <property type="evidence" value="ECO:0007669"/>
    <property type="project" value="InterPro"/>
</dbReference>
<dbReference type="RefSeq" id="WP_039313070.1">
    <property type="nucleotide sequence ID" value="NZ_CP006905.1"/>
</dbReference>
<accession>A0A0A7FTY3</accession>
<evidence type="ECO:0000256" key="3">
    <source>
        <dbReference type="ARBA" id="ARBA00022605"/>
    </source>
</evidence>
<dbReference type="GO" id="GO:0008930">
    <property type="term" value="F:methylthioadenosine nucleosidase activity"/>
    <property type="evidence" value="ECO:0007669"/>
    <property type="project" value="InterPro"/>
</dbReference>
<dbReference type="NCBIfam" id="TIGR01704">
    <property type="entry name" value="MTA_SAH-Nsdase"/>
    <property type="match status" value="1"/>
</dbReference>
<evidence type="ECO:0000256" key="2">
    <source>
        <dbReference type="ARBA" id="ARBA00011974"/>
    </source>
</evidence>
<organism evidence="7 8">
    <name type="scientific">Clostridium baratii str. Sullivan</name>
    <dbReference type="NCBI Taxonomy" id="1415775"/>
    <lineage>
        <taxon>Bacteria</taxon>
        <taxon>Bacillati</taxon>
        <taxon>Bacillota</taxon>
        <taxon>Clostridia</taxon>
        <taxon>Eubacteriales</taxon>
        <taxon>Clostridiaceae</taxon>
        <taxon>Clostridium</taxon>
    </lineage>
</organism>
<proteinExistence type="predicted"/>
<evidence type="ECO:0000259" key="6">
    <source>
        <dbReference type="Pfam" id="PF01048"/>
    </source>
</evidence>
<dbReference type="AlphaFoldDB" id="A0A0A7FTY3"/>
<comment type="pathway">
    <text evidence="1">Amino-acid biosynthesis; L-methionine biosynthesis via salvage pathway; S-methyl-5-thio-alpha-D-ribose 1-phosphate from S-methyl-5'-thioadenosine (hydrolase route): step 1/2.</text>
</comment>
<feature type="domain" description="Nucleoside phosphorylase" evidence="6">
    <location>
        <begin position="35"/>
        <end position="261"/>
    </location>
</feature>
<keyword evidence="7" id="KW-0326">Glycosidase</keyword>
<name>A0A0A7FTY3_9CLOT</name>
<evidence type="ECO:0000256" key="1">
    <source>
        <dbReference type="ARBA" id="ARBA00004945"/>
    </source>
</evidence>
<dbReference type="InterPro" id="IPR000845">
    <property type="entry name" value="Nucleoside_phosphorylase_d"/>
</dbReference>